<dbReference type="NCBIfam" id="TIGR01430">
    <property type="entry name" value="aden_deam"/>
    <property type="match status" value="1"/>
</dbReference>
<dbReference type="EMBL" id="QWGB01000005">
    <property type="protein sequence ID" value="RIJ23526.1"/>
    <property type="molecule type" value="Genomic_DNA"/>
</dbReference>
<dbReference type="GO" id="GO:0000034">
    <property type="term" value="F:adenine deaminase activity"/>
    <property type="evidence" value="ECO:0007669"/>
    <property type="project" value="UniProtKB-UniRule"/>
</dbReference>
<feature type="domain" description="Adenosine deaminase" evidence="6">
    <location>
        <begin position="12"/>
        <end position="331"/>
    </location>
</feature>
<dbReference type="GO" id="GO:0009117">
    <property type="term" value="P:nucleotide metabolic process"/>
    <property type="evidence" value="ECO:0007669"/>
    <property type="project" value="UniProtKB-KW"/>
</dbReference>
<dbReference type="OrthoDB" id="105475at2"/>
<dbReference type="InterPro" id="IPR006330">
    <property type="entry name" value="Ado/ade_deaminase"/>
</dbReference>
<sequence>MSDLDALIDALPKAELHLHLEGSLEPEQLLEFAARNRVDIPFKTLEEVRAAYEFSNLQDFLDIYYQGMSVLQTEADFHDLTDAYLQRVAADNVRHVEVFFDPQGHTERGISFDVPVSGILEALDAAKAKYGITYRLIMCFLRHLSEEDAFETWDQAKPWLSRIHGIGLDSSENGHPPSKFARIYEEARKAGLKLVAHAGEEGPPSYVYEALDELKVDRIDHGNRSLEDEALVARLAESGMTLTVCPLSNLSLCVVDDLKQHPMKRMLELGLKATINSDDPAYFGGYVNQNYRDTAEAVGLTRDQIITLARNSFTGSFLSAEEQAPHLEAIDRIAAAH</sequence>
<keyword evidence="1 5" id="KW-0479">Metal-binding</keyword>
<evidence type="ECO:0000313" key="7">
    <source>
        <dbReference type="EMBL" id="RIJ23526.1"/>
    </source>
</evidence>
<evidence type="ECO:0000259" key="6">
    <source>
        <dbReference type="Pfam" id="PF00962"/>
    </source>
</evidence>
<feature type="site" description="Important for catalytic activity" evidence="5">
    <location>
        <position position="221"/>
    </location>
</feature>
<comment type="cofactor">
    <cofactor evidence="5">
        <name>Zn(2+)</name>
        <dbReference type="ChEBI" id="CHEBI:29105"/>
    </cofactor>
    <text evidence="5">Binds 1 zinc ion per subunit.</text>
</comment>
<dbReference type="HAMAP" id="MF_01962">
    <property type="entry name" value="Adenine_deaminase"/>
    <property type="match status" value="1"/>
</dbReference>
<dbReference type="PANTHER" id="PTHR43114:SF6">
    <property type="entry name" value="ADENINE DEAMINASE"/>
    <property type="match status" value="1"/>
</dbReference>
<dbReference type="GO" id="GO:0005829">
    <property type="term" value="C:cytosol"/>
    <property type="evidence" value="ECO:0007669"/>
    <property type="project" value="TreeGrafter"/>
</dbReference>
<evidence type="ECO:0000256" key="1">
    <source>
        <dbReference type="ARBA" id="ARBA00022723"/>
    </source>
</evidence>
<dbReference type="CDD" id="cd01320">
    <property type="entry name" value="ADA"/>
    <property type="match status" value="1"/>
</dbReference>
<dbReference type="SUPFAM" id="SSF51556">
    <property type="entry name" value="Metallo-dependent hydrolases"/>
    <property type="match status" value="1"/>
</dbReference>
<comment type="catalytic activity">
    <reaction evidence="5">
        <text>adenine + H2O + H(+) = hypoxanthine + NH4(+)</text>
        <dbReference type="Rhea" id="RHEA:23688"/>
        <dbReference type="ChEBI" id="CHEBI:15377"/>
        <dbReference type="ChEBI" id="CHEBI:15378"/>
        <dbReference type="ChEBI" id="CHEBI:16708"/>
        <dbReference type="ChEBI" id="CHEBI:17368"/>
        <dbReference type="ChEBI" id="CHEBI:28938"/>
        <dbReference type="EC" id="3.5.4.2"/>
    </reaction>
</comment>
<dbReference type="PANTHER" id="PTHR43114">
    <property type="entry name" value="ADENINE DEAMINASE"/>
    <property type="match status" value="1"/>
</dbReference>
<dbReference type="RefSeq" id="WP_119378715.1">
    <property type="nucleotide sequence ID" value="NZ_QWGB01000005.1"/>
</dbReference>
<dbReference type="Proteomes" id="UP000265431">
    <property type="component" value="Unassembled WGS sequence"/>
</dbReference>
<keyword evidence="2 5" id="KW-0378">Hydrolase</keyword>
<dbReference type="GO" id="GO:0008270">
    <property type="term" value="F:zinc ion binding"/>
    <property type="evidence" value="ECO:0007669"/>
    <property type="project" value="UniProtKB-UniRule"/>
</dbReference>
<feature type="binding site" evidence="5">
    <location>
        <position position="19"/>
    </location>
    <ligand>
        <name>Zn(2+)</name>
        <dbReference type="ChEBI" id="CHEBI:29105"/>
        <note>catalytic</note>
    </ligand>
</feature>
<feature type="active site" description="Proton donor" evidence="5">
    <location>
        <position position="200"/>
    </location>
</feature>
<evidence type="ECO:0000256" key="2">
    <source>
        <dbReference type="ARBA" id="ARBA00022801"/>
    </source>
</evidence>
<dbReference type="Pfam" id="PF00962">
    <property type="entry name" value="A_deaminase"/>
    <property type="match status" value="1"/>
</dbReference>
<comment type="caution">
    <text evidence="7">The sequence shown here is derived from an EMBL/GenBank/DDBJ whole genome shotgun (WGS) entry which is preliminary data.</text>
</comment>
<keyword evidence="3 5" id="KW-0862">Zinc</keyword>
<keyword evidence="4 5" id="KW-0546">Nucleotide metabolism</keyword>
<dbReference type="AlphaFoldDB" id="A0A399QWS1"/>
<proteinExistence type="inferred from homology"/>
<feature type="binding site" evidence="5">
    <location>
        <position position="279"/>
    </location>
    <ligand>
        <name>substrate</name>
    </ligand>
</feature>
<feature type="binding site" evidence="5">
    <location>
        <position position="278"/>
    </location>
    <ligand>
        <name>Zn(2+)</name>
        <dbReference type="ChEBI" id="CHEBI:29105"/>
        <note>catalytic</note>
    </ligand>
</feature>
<feature type="binding site" evidence="5">
    <location>
        <position position="197"/>
    </location>
    <ligand>
        <name>Zn(2+)</name>
        <dbReference type="ChEBI" id="CHEBI:29105"/>
        <note>catalytic</note>
    </ligand>
</feature>
<comment type="function">
    <text evidence="5">Catalyzes the hydrolytic deamination of adenine to hypoxanthine. Plays an important role in the purine salvage pathway and in nitrogen catabolism.</text>
</comment>
<protein>
    <recommendedName>
        <fullName evidence="5">Adenine deaminase</fullName>
        <shortName evidence="5">ADE</shortName>
        <ecNumber evidence="5">3.5.4.2</ecNumber>
    </recommendedName>
    <alternativeName>
        <fullName evidence="5">Adenine aminohydrolase</fullName>
        <shortName evidence="5">AAH</shortName>
    </alternativeName>
</protein>
<dbReference type="InterPro" id="IPR028892">
    <property type="entry name" value="ADE"/>
</dbReference>
<dbReference type="Gene3D" id="3.20.20.140">
    <property type="entry name" value="Metal-dependent hydrolases"/>
    <property type="match status" value="1"/>
</dbReference>
<dbReference type="GO" id="GO:0006146">
    <property type="term" value="P:adenine catabolic process"/>
    <property type="evidence" value="ECO:0007669"/>
    <property type="project" value="UniProtKB-UniRule"/>
</dbReference>
<keyword evidence="8" id="KW-1185">Reference proteome</keyword>
<dbReference type="InterPro" id="IPR001365">
    <property type="entry name" value="A_deaminase_dom"/>
</dbReference>
<evidence type="ECO:0000313" key="8">
    <source>
        <dbReference type="Proteomes" id="UP000265431"/>
    </source>
</evidence>
<evidence type="ECO:0000256" key="4">
    <source>
        <dbReference type="ARBA" id="ARBA00023080"/>
    </source>
</evidence>
<organism evidence="7 8">
    <name type="scientific">Henriciella barbarensis</name>
    <dbReference type="NCBI Taxonomy" id="86342"/>
    <lineage>
        <taxon>Bacteria</taxon>
        <taxon>Pseudomonadati</taxon>
        <taxon>Pseudomonadota</taxon>
        <taxon>Alphaproteobacteria</taxon>
        <taxon>Hyphomonadales</taxon>
        <taxon>Hyphomonadaceae</taxon>
        <taxon>Henriciella</taxon>
    </lineage>
</organism>
<evidence type="ECO:0000256" key="3">
    <source>
        <dbReference type="ARBA" id="ARBA00022833"/>
    </source>
</evidence>
<accession>A0A399QWS1</accession>
<evidence type="ECO:0000256" key="5">
    <source>
        <dbReference type="HAMAP-Rule" id="MF_01962"/>
    </source>
</evidence>
<dbReference type="EC" id="3.5.4.2" evidence="5"/>
<dbReference type="NCBIfam" id="NF006850">
    <property type="entry name" value="PRK09358.1-6"/>
    <property type="match status" value="1"/>
</dbReference>
<feature type="binding site" evidence="5">
    <location>
        <position position="17"/>
    </location>
    <ligand>
        <name>Zn(2+)</name>
        <dbReference type="ChEBI" id="CHEBI:29105"/>
        <note>catalytic</note>
    </ligand>
</feature>
<dbReference type="GO" id="GO:0043103">
    <property type="term" value="P:hypoxanthine salvage"/>
    <property type="evidence" value="ECO:0007669"/>
    <property type="project" value="UniProtKB-UniRule"/>
</dbReference>
<comment type="similarity">
    <text evidence="5">Belongs to the metallo-dependent hydrolases superfamily. Adenosine and AMP deaminases family. Adenine deaminase type 2 subfamily.</text>
</comment>
<gene>
    <name evidence="7" type="ORF">D1224_04490</name>
</gene>
<dbReference type="InterPro" id="IPR032466">
    <property type="entry name" value="Metal_Hydrolase"/>
</dbReference>
<reference evidence="7 8" key="1">
    <citation type="submission" date="2018-08" db="EMBL/GenBank/DDBJ databases">
        <title>Henriciella mobilis sp. nov., isolated from seawater.</title>
        <authorList>
            <person name="Cheng H."/>
            <person name="Wu Y.-H."/>
            <person name="Xu X.-W."/>
            <person name="Guo L.-L."/>
        </authorList>
    </citation>
    <scope>NUCLEOTIDE SEQUENCE [LARGE SCALE GENOMIC DNA]</scope>
    <source>
        <strain evidence="7 8">CCUG66934</strain>
    </source>
</reference>
<dbReference type="FunFam" id="3.20.20.140:FF:000039">
    <property type="entry name" value="Adenine deaminase"/>
    <property type="match status" value="1"/>
</dbReference>
<name>A0A399QWS1_9PROT</name>